<evidence type="ECO:0000313" key="2">
    <source>
        <dbReference type="EMBL" id="QBZ55416.1"/>
    </source>
</evidence>
<accession>A0A4P7N402</accession>
<dbReference type="PANTHER" id="PTHR40422">
    <property type="entry name" value="TRANSLATION MACHINERY-ASSOCIATED PROTEIN 17"/>
    <property type="match status" value="1"/>
</dbReference>
<evidence type="ECO:0000313" key="3">
    <source>
        <dbReference type="Proteomes" id="UP000294847"/>
    </source>
</evidence>
<dbReference type="EMBL" id="CP034205">
    <property type="protein sequence ID" value="QBZ55416.1"/>
    <property type="molecule type" value="Genomic_DNA"/>
</dbReference>
<feature type="compositionally biased region" description="Low complexity" evidence="1">
    <location>
        <begin position="132"/>
        <end position="145"/>
    </location>
</feature>
<sequence>MSSETLPISPARFAEAIKELSLAGLHLKVLEIRNSIAHLDYSNEQLRPFAEGKEPVHGGDGTAQPDQDCIDAIKENEGVIERMQERIRLVRVEVEENRGCSWTEFESAEERGQRGGQTTESAAPGSNAELATNNTTTPTVNGQGTTDDRFSGLSEAWRDGTIQMGTIRNGQIHMDTLPASASSGGGRLTDEQLRQALEERMREAEGDEQNDVNGGLHL</sequence>
<dbReference type="AlphaFoldDB" id="A0A4P7N402"/>
<dbReference type="PANTHER" id="PTHR40422:SF1">
    <property type="entry name" value="TRANSLATION MACHINERY-ASSOCIATED PROTEIN 17"/>
    <property type="match status" value="1"/>
</dbReference>
<evidence type="ECO:0008006" key="4">
    <source>
        <dbReference type="Google" id="ProtNLM"/>
    </source>
</evidence>
<dbReference type="Proteomes" id="UP000294847">
    <property type="component" value="Chromosome 2"/>
</dbReference>
<dbReference type="GO" id="GO:0030674">
    <property type="term" value="F:protein-macromolecule adaptor activity"/>
    <property type="evidence" value="ECO:0007669"/>
    <property type="project" value="TreeGrafter"/>
</dbReference>
<dbReference type="InterPro" id="IPR038966">
    <property type="entry name" value="TMA17"/>
</dbReference>
<dbReference type="GO" id="GO:0070682">
    <property type="term" value="P:proteasome regulatory particle assembly"/>
    <property type="evidence" value="ECO:0007669"/>
    <property type="project" value="InterPro"/>
</dbReference>
<gene>
    <name evidence="2" type="ORF">PoMZ_00313</name>
</gene>
<protein>
    <recommendedName>
        <fullName evidence="4">Secondary alcohol dehydrogenase</fullName>
    </recommendedName>
</protein>
<reference evidence="2 3" key="1">
    <citation type="journal article" date="2019" name="Mol. Biol. Evol.">
        <title>Blast fungal genomes show frequent chromosomal changes, gene gains and losses, and effector gene turnover.</title>
        <authorList>
            <person name="Gomez Luciano L.B."/>
            <person name="Jason Tsai I."/>
            <person name="Chuma I."/>
            <person name="Tosa Y."/>
            <person name="Chen Y.H."/>
            <person name="Li J.Y."/>
            <person name="Li M.Y."/>
            <person name="Jade Lu M.Y."/>
            <person name="Nakayashiki H."/>
            <person name="Li W.H."/>
        </authorList>
    </citation>
    <scope>NUCLEOTIDE SEQUENCE [LARGE SCALE GENOMIC DNA]</scope>
    <source>
        <strain evidence="2">MZ5-1-6</strain>
    </source>
</reference>
<name>A0A4P7N402_PYROR</name>
<evidence type="ECO:0000256" key="1">
    <source>
        <dbReference type="SAM" id="MobiDB-lite"/>
    </source>
</evidence>
<dbReference type="VEuPathDB" id="FungiDB:M_BR32_EuGene_00001781"/>
<proteinExistence type="predicted"/>
<feature type="region of interest" description="Disordered" evidence="1">
    <location>
        <begin position="103"/>
        <end position="147"/>
    </location>
</feature>
<organism evidence="2 3">
    <name type="scientific">Pyricularia oryzae</name>
    <name type="common">Rice blast fungus</name>
    <name type="synonym">Magnaporthe oryzae</name>
    <dbReference type="NCBI Taxonomy" id="318829"/>
    <lineage>
        <taxon>Eukaryota</taxon>
        <taxon>Fungi</taxon>
        <taxon>Dikarya</taxon>
        <taxon>Ascomycota</taxon>
        <taxon>Pezizomycotina</taxon>
        <taxon>Sordariomycetes</taxon>
        <taxon>Sordariomycetidae</taxon>
        <taxon>Magnaporthales</taxon>
        <taxon>Pyriculariaceae</taxon>
        <taxon>Pyricularia</taxon>
    </lineage>
</organism>